<keyword evidence="3" id="KW-1185">Reference proteome</keyword>
<proteinExistence type="predicted"/>
<feature type="region of interest" description="Disordered" evidence="1">
    <location>
        <begin position="74"/>
        <end position="121"/>
    </location>
</feature>
<dbReference type="Gene3D" id="2.40.128.320">
    <property type="entry name" value="Protein HRI1, N-terminal domain"/>
    <property type="match status" value="1"/>
</dbReference>
<evidence type="ECO:0000313" key="2">
    <source>
        <dbReference type="EMBL" id="GJN89128.1"/>
    </source>
</evidence>
<sequence length="232" mass="25657">MEPLVSTRVSLRWPPGPAAELEDVLVIQGRSGFFLDLRTRRTSSQLVPGEGGRSTPSTQDAQVEWATAGWKVLLPPETGENHPRTRFDAVIDSRRSSSHPTSDDRPASDEGSFETLPDGDVLEHGVMLRPETGNSAPYEEVWRRLPLARDRQPPRILILEARDDQRHEHAFLGRVGDYELGLLDGPAGFGVVRRELNEEGEWVTVASNELGRMLPALATVDVTKGASSEMCR</sequence>
<dbReference type="InterPro" id="IPR031818">
    <property type="entry name" value="Hri1"/>
</dbReference>
<name>A0AAV5GG39_9BASI</name>
<dbReference type="InterPro" id="IPR043047">
    <property type="entry name" value="Hri1_N_sf"/>
</dbReference>
<organism evidence="2 3">
    <name type="scientific">Rhodotorula paludigena</name>
    <dbReference type="NCBI Taxonomy" id="86838"/>
    <lineage>
        <taxon>Eukaryota</taxon>
        <taxon>Fungi</taxon>
        <taxon>Dikarya</taxon>
        <taxon>Basidiomycota</taxon>
        <taxon>Pucciniomycotina</taxon>
        <taxon>Microbotryomycetes</taxon>
        <taxon>Sporidiobolales</taxon>
        <taxon>Sporidiobolaceae</taxon>
        <taxon>Rhodotorula</taxon>
    </lineage>
</organism>
<reference evidence="2 3" key="1">
    <citation type="submission" date="2021-12" db="EMBL/GenBank/DDBJ databases">
        <title>High titer production of polyol ester of fatty acids by Rhodotorula paludigena BS15 towards product separation-free biomass refinery.</title>
        <authorList>
            <person name="Mano J."/>
            <person name="Ono H."/>
            <person name="Tanaka T."/>
            <person name="Naito K."/>
            <person name="Sushida H."/>
            <person name="Ike M."/>
            <person name="Tokuyasu K."/>
            <person name="Kitaoka M."/>
        </authorList>
    </citation>
    <scope>NUCLEOTIDE SEQUENCE [LARGE SCALE GENOMIC DNA]</scope>
    <source>
        <strain evidence="2 3">BS15</strain>
    </source>
</reference>
<feature type="region of interest" description="Disordered" evidence="1">
    <location>
        <begin position="40"/>
        <end position="61"/>
    </location>
</feature>
<feature type="compositionally biased region" description="Basic and acidic residues" evidence="1">
    <location>
        <begin position="79"/>
        <end position="108"/>
    </location>
</feature>
<evidence type="ECO:0000256" key="1">
    <source>
        <dbReference type="SAM" id="MobiDB-lite"/>
    </source>
</evidence>
<gene>
    <name evidence="2" type="ORF">Rhopal_002102-T1</name>
</gene>
<evidence type="ECO:0008006" key="4">
    <source>
        <dbReference type="Google" id="ProtNLM"/>
    </source>
</evidence>
<dbReference type="EMBL" id="BQKY01000004">
    <property type="protein sequence ID" value="GJN89128.1"/>
    <property type="molecule type" value="Genomic_DNA"/>
</dbReference>
<evidence type="ECO:0000313" key="3">
    <source>
        <dbReference type="Proteomes" id="UP001342314"/>
    </source>
</evidence>
<dbReference type="Pfam" id="PF16815">
    <property type="entry name" value="HRI1"/>
    <property type="match status" value="1"/>
</dbReference>
<dbReference type="Proteomes" id="UP001342314">
    <property type="component" value="Unassembled WGS sequence"/>
</dbReference>
<protein>
    <recommendedName>
        <fullName evidence="4">Protein HRI1</fullName>
    </recommendedName>
</protein>
<dbReference type="AlphaFoldDB" id="A0AAV5GG39"/>
<comment type="caution">
    <text evidence="2">The sequence shown here is derived from an EMBL/GenBank/DDBJ whole genome shotgun (WGS) entry which is preliminary data.</text>
</comment>
<accession>A0AAV5GG39</accession>